<keyword evidence="3" id="KW-0808">Transferase</keyword>
<evidence type="ECO:0000256" key="6">
    <source>
        <dbReference type="ARBA" id="ARBA00022932"/>
    </source>
</evidence>
<comment type="caution">
    <text evidence="10">The sequence shown here is derived from an EMBL/GenBank/DDBJ whole genome shotgun (WGS) entry which is preliminary data.</text>
</comment>
<gene>
    <name evidence="10" type="ORF">C5B42_04465</name>
</gene>
<name>A0A317JP63_9BACT</name>
<organism evidence="10 11">
    <name type="scientific">Candidatus Cerribacteria bacterium 'Amazon FNV 2010 28 9'</name>
    <dbReference type="NCBI Taxonomy" id="2081795"/>
    <lineage>
        <taxon>Bacteria</taxon>
        <taxon>Candidatus Cerribacteria</taxon>
    </lineage>
</organism>
<dbReference type="Pfam" id="PF03175">
    <property type="entry name" value="DNA_pol_B_2"/>
    <property type="match status" value="1"/>
</dbReference>
<dbReference type="InterPro" id="IPR004868">
    <property type="entry name" value="DNA-dir_DNA_pol_B_mt/vir"/>
</dbReference>
<keyword evidence="5" id="KW-0235">DNA replication</keyword>
<dbReference type="GO" id="GO:0006260">
    <property type="term" value="P:DNA replication"/>
    <property type="evidence" value="ECO:0007669"/>
    <property type="project" value="UniProtKB-KW"/>
</dbReference>
<evidence type="ECO:0000256" key="3">
    <source>
        <dbReference type="ARBA" id="ARBA00022679"/>
    </source>
</evidence>
<sequence length="553" mass="65275">MKIIAFDTEDNSKGKCFLYDFYDPEIHEHYTFKTQDDALDFVFTKTGYTFWACNLEYDLNNLFRDIHGLLHYCYAGSRLLSAELKEDKIKFYDTLNHWPMSVKKMGDRINLPKLEMKHTGSTRVSKKMIEYCRRDTEITGKFVRAMSQIYHKENIELKMTIASSTLAHFEENYLYKIEHNFTQEQIDFFHRGYYGGRTEIFHNKPVTGKIWYHDINSLYPSVMKDNLYPKLEGFYETTNPNLDLSGMAYVDVEAPTTLSIPYLPFKHEGKLVFPLGRFQSVYTYFELREAQNLGYKIHRVFRAIEFDQDFDPFSRFVAETYEKRRVAQSSKDELMQITFKNLLNYSYGKYAQKNESTKLIPLKDTTLKGGDVILGDLIFRKEKIKYPRYANCVWACYVTAYARHKLFKALTQVEKEGALLLYCDTDSVIYENPTSLIRDSKELGEFKTENNGEPFRYAHFKLPKLYVLKTLANSTTYKTKGVPSQHAEEYFTTERIKYKKPNKLRETLRRNLSPKRTNKLIPNFWETRQKEITGKYNKRIVLKNGSTKPLIMK</sequence>
<dbReference type="GO" id="GO:0000166">
    <property type="term" value="F:nucleotide binding"/>
    <property type="evidence" value="ECO:0007669"/>
    <property type="project" value="InterPro"/>
</dbReference>
<evidence type="ECO:0000313" key="11">
    <source>
        <dbReference type="Proteomes" id="UP000246104"/>
    </source>
</evidence>
<evidence type="ECO:0000256" key="4">
    <source>
        <dbReference type="ARBA" id="ARBA00022695"/>
    </source>
</evidence>
<dbReference type="InterPro" id="IPR043502">
    <property type="entry name" value="DNA/RNA_pol_sf"/>
</dbReference>
<dbReference type="Gene3D" id="3.30.420.10">
    <property type="entry name" value="Ribonuclease H-like superfamily/Ribonuclease H"/>
    <property type="match status" value="1"/>
</dbReference>
<dbReference type="PANTHER" id="PTHR33568">
    <property type="entry name" value="DNA POLYMERASE"/>
    <property type="match status" value="1"/>
</dbReference>
<dbReference type="EC" id="2.7.7.7" evidence="2"/>
<evidence type="ECO:0000256" key="5">
    <source>
        <dbReference type="ARBA" id="ARBA00022705"/>
    </source>
</evidence>
<dbReference type="PANTHER" id="PTHR33568:SF3">
    <property type="entry name" value="DNA-DIRECTED DNA POLYMERASE"/>
    <property type="match status" value="1"/>
</dbReference>
<dbReference type="InterPro" id="IPR036397">
    <property type="entry name" value="RNaseH_sf"/>
</dbReference>
<dbReference type="SUPFAM" id="SSF56672">
    <property type="entry name" value="DNA/RNA polymerases"/>
    <property type="match status" value="1"/>
</dbReference>
<evidence type="ECO:0000256" key="2">
    <source>
        <dbReference type="ARBA" id="ARBA00012417"/>
    </source>
</evidence>
<dbReference type="EMBL" id="PSRQ01000049">
    <property type="protein sequence ID" value="PWU22996.1"/>
    <property type="molecule type" value="Genomic_DNA"/>
</dbReference>
<evidence type="ECO:0000256" key="8">
    <source>
        <dbReference type="ARBA" id="ARBA00049244"/>
    </source>
</evidence>
<evidence type="ECO:0000313" key="10">
    <source>
        <dbReference type="EMBL" id="PWU22996.1"/>
    </source>
</evidence>
<keyword evidence="7" id="KW-0238">DNA-binding</keyword>
<dbReference type="InterPro" id="IPR023211">
    <property type="entry name" value="DNA_pol_palm_dom_sf"/>
</dbReference>
<feature type="domain" description="DNA-directed DNA polymerase family B mitochondria/virus" evidence="9">
    <location>
        <begin position="117"/>
        <end position="365"/>
    </location>
</feature>
<comment type="similarity">
    <text evidence="1">Belongs to the DNA polymerase type-B family.</text>
</comment>
<reference evidence="10 11" key="1">
    <citation type="submission" date="2018-02" db="EMBL/GenBank/DDBJ databases">
        <title>Genomic Reconstructions from Amazon Rainforest and Pasture Soil Reveal Novel Insights into the Physiology of Candidate Phyla in Tropical Sites.</title>
        <authorList>
            <person name="Kroeger M.E."/>
            <person name="Delmont T."/>
            <person name="Eren A.M."/>
            <person name="Guo J."/>
            <person name="Meyer K.M."/>
            <person name="Khan K."/>
            <person name="Rodrigues J.L.M."/>
            <person name="Bohannan B.J.M."/>
            <person name="Tringe S."/>
            <person name="Borges C.D."/>
            <person name="Tiedje J."/>
            <person name="Tsai S.M."/>
            <person name="Nusslein K."/>
        </authorList>
    </citation>
    <scope>NUCLEOTIDE SEQUENCE [LARGE SCALE GENOMIC DNA]</scope>
    <source>
        <strain evidence="10">Amazon FNV 2010 28 9</strain>
    </source>
</reference>
<evidence type="ECO:0000256" key="1">
    <source>
        <dbReference type="ARBA" id="ARBA00005755"/>
    </source>
</evidence>
<proteinExistence type="inferred from homology"/>
<dbReference type="GO" id="GO:0003677">
    <property type="term" value="F:DNA binding"/>
    <property type="evidence" value="ECO:0007669"/>
    <property type="project" value="UniProtKB-KW"/>
</dbReference>
<comment type="catalytic activity">
    <reaction evidence="8">
        <text>DNA(n) + a 2'-deoxyribonucleoside 5'-triphosphate = DNA(n+1) + diphosphate</text>
        <dbReference type="Rhea" id="RHEA:22508"/>
        <dbReference type="Rhea" id="RHEA-COMP:17339"/>
        <dbReference type="Rhea" id="RHEA-COMP:17340"/>
        <dbReference type="ChEBI" id="CHEBI:33019"/>
        <dbReference type="ChEBI" id="CHEBI:61560"/>
        <dbReference type="ChEBI" id="CHEBI:173112"/>
        <dbReference type="EC" id="2.7.7.7"/>
    </reaction>
</comment>
<evidence type="ECO:0000259" key="9">
    <source>
        <dbReference type="Pfam" id="PF03175"/>
    </source>
</evidence>
<keyword evidence="6" id="KW-0239">DNA-directed DNA polymerase</keyword>
<dbReference type="PRINTS" id="PR00106">
    <property type="entry name" value="DNAPOLB"/>
</dbReference>
<dbReference type="InterPro" id="IPR006172">
    <property type="entry name" value="DNA-dir_DNA_pol_B"/>
</dbReference>
<accession>A0A317JP63</accession>
<protein>
    <recommendedName>
        <fullName evidence="2">DNA-directed DNA polymerase</fullName>
        <ecNumber evidence="2">2.7.7.7</ecNumber>
    </recommendedName>
</protein>
<dbReference type="GO" id="GO:0003887">
    <property type="term" value="F:DNA-directed DNA polymerase activity"/>
    <property type="evidence" value="ECO:0007669"/>
    <property type="project" value="UniProtKB-KW"/>
</dbReference>
<dbReference type="Proteomes" id="UP000246104">
    <property type="component" value="Unassembled WGS sequence"/>
</dbReference>
<dbReference type="AlphaFoldDB" id="A0A317JP63"/>
<dbReference type="Gene3D" id="3.90.1600.10">
    <property type="entry name" value="Palm domain of DNA polymerase"/>
    <property type="match status" value="2"/>
</dbReference>
<evidence type="ECO:0000256" key="7">
    <source>
        <dbReference type="ARBA" id="ARBA00023125"/>
    </source>
</evidence>
<keyword evidence="4" id="KW-0548">Nucleotidyltransferase</keyword>